<feature type="transmembrane region" description="Helical" evidence="2">
    <location>
        <begin position="58"/>
        <end position="80"/>
    </location>
</feature>
<accession>A0A7U7JS13</accession>
<feature type="compositionally biased region" description="Basic and acidic residues" evidence="1">
    <location>
        <begin position="201"/>
        <end position="219"/>
    </location>
</feature>
<feature type="compositionally biased region" description="Basic and acidic residues" evidence="1">
    <location>
        <begin position="253"/>
        <end position="263"/>
    </location>
</feature>
<name>A0A7U7JS13_9STAP</name>
<dbReference type="Proteomes" id="UP000236509">
    <property type="component" value="Unassembled WGS sequence"/>
</dbReference>
<evidence type="ECO:0000313" key="4">
    <source>
        <dbReference type="Proteomes" id="UP000236509"/>
    </source>
</evidence>
<feature type="region of interest" description="Disordered" evidence="1">
    <location>
        <begin position="195"/>
        <end position="263"/>
    </location>
</feature>
<sequence length="263" mass="29188">MVKNTEIILIWIGIIIQIAYVAVISLLIYIFTLFFGSLFGFLHLLTGNHIEDLLTTPITFIIFATCLIIFSSIPVIVMAFDLSKGRIIKGIILVVYAIIALLINNFVSAILWFIAAILLFVRKESSAAKDTVIVQSRKGTSEQAIRYKLVYKFASTKHSDGSIKAAHTDENKTVDNKTNDIHLDSSEILTKINTDSNQALHTEDTRTELESKDMSEPPEFKNVATKNGEGSKQEVHTAGVESKSDSDDTEPPIESKNHSSKKD</sequence>
<feature type="transmembrane region" description="Helical" evidence="2">
    <location>
        <begin position="7"/>
        <end position="38"/>
    </location>
</feature>
<feature type="transmembrane region" description="Helical" evidence="2">
    <location>
        <begin position="92"/>
        <end position="121"/>
    </location>
</feature>
<organism evidence="3 4">
    <name type="scientific">Staphylococcus argenteus</name>
    <dbReference type="NCBI Taxonomy" id="985002"/>
    <lineage>
        <taxon>Bacteria</taxon>
        <taxon>Bacillati</taxon>
        <taxon>Bacillota</taxon>
        <taxon>Bacilli</taxon>
        <taxon>Bacillales</taxon>
        <taxon>Staphylococcaceae</taxon>
        <taxon>Staphylococcus</taxon>
    </lineage>
</organism>
<keyword evidence="2" id="KW-0472">Membrane</keyword>
<comment type="caution">
    <text evidence="3">The sequence shown here is derived from an EMBL/GenBank/DDBJ whole genome shotgun (WGS) entry which is preliminary data.</text>
</comment>
<reference evidence="3 4" key="1">
    <citation type="submission" date="2015-04" db="EMBL/GenBank/DDBJ databases">
        <authorList>
            <person name="Cao L."/>
            <person name="Gao C.H."/>
        </authorList>
    </citation>
    <scope>NUCLEOTIDE SEQUENCE [LARGE SCALE GENOMIC DNA]</scope>
    <source>
        <strain evidence="3 4">SH3</strain>
    </source>
</reference>
<evidence type="ECO:0000256" key="2">
    <source>
        <dbReference type="SAM" id="Phobius"/>
    </source>
</evidence>
<dbReference type="AlphaFoldDB" id="A0A7U7JS13"/>
<evidence type="ECO:0000256" key="1">
    <source>
        <dbReference type="SAM" id="MobiDB-lite"/>
    </source>
</evidence>
<gene>
    <name evidence="3" type="ORF">BN1326_150334</name>
</gene>
<dbReference type="RefSeq" id="WP_031896305.1">
    <property type="nucleotide sequence ID" value="NZ_AP018562.1"/>
</dbReference>
<evidence type="ECO:0000313" key="3">
    <source>
        <dbReference type="EMBL" id="CRI19353.1"/>
    </source>
</evidence>
<protein>
    <submittedName>
        <fullName evidence="3">Putative membrane protein</fullName>
    </submittedName>
</protein>
<keyword evidence="2" id="KW-1133">Transmembrane helix</keyword>
<keyword evidence="2" id="KW-0812">Transmembrane</keyword>
<dbReference type="EMBL" id="CVOU01000007">
    <property type="protein sequence ID" value="CRI19353.1"/>
    <property type="molecule type" value="Genomic_DNA"/>
</dbReference>
<keyword evidence="4" id="KW-1185">Reference proteome</keyword>
<proteinExistence type="predicted"/>